<evidence type="ECO:0000259" key="3">
    <source>
        <dbReference type="Pfam" id="PF13439"/>
    </source>
</evidence>
<keyword evidence="1" id="KW-0808">Transferase</keyword>
<evidence type="ECO:0000259" key="2">
    <source>
        <dbReference type="Pfam" id="PF00534"/>
    </source>
</evidence>
<reference evidence="4" key="1">
    <citation type="submission" date="2020-09" db="EMBL/GenBank/DDBJ databases">
        <authorList>
            <person name="Kim M.K."/>
        </authorList>
    </citation>
    <scope>NUCLEOTIDE SEQUENCE</scope>
    <source>
        <strain evidence="4">BT702</strain>
    </source>
</reference>
<keyword evidence="5" id="KW-1185">Reference proteome</keyword>
<dbReference type="RefSeq" id="WP_190891199.1">
    <property type="nucleotide sequence ID" value="NZ_JACWZY010000033.1"/>
</dbReference>
<gene>
    <name evidence="4" type="ORF">IC229_28120</name>
</gene>
<sequence length="369" mass="42536">MKVLFDHQAFTGLPYGGVSRYFFELMRSFAKWPEIEFDLSLRLSNNEYLEQESFSNHLRYRRLSGSRNINRLASLLNRMYSQQRIQAGKFDVFHPTYYHRYFLDAIDTKPLVITFHDAASERYGDLYPELGKGLYDVKKELLRRADCIISVSEYSKQEILRYFPVNPEKIKVIHLGTRLHKQSVGKVPMSRPIPMPYLLYVGKRELYKNFDSFFRAIQPVLQRYPDLHLVCAGGGSFSQQEYNSFYAARLADRVLYRPATDENLLALYQHARAFVFPSMNEGFGLPILEAFGNECPVVASNCSSLPEVGADAALYFDPENDASMAHAIERIVTDDALCADLRQKGTERLRDFSCDKTARQTLDVYQSLV</sequence>
<dbReference type="SUPFAM" id="SSF53756">
    <property type="entry name" value="UDP-Glycosyltransferase/glycogen phosphorylase"/>
    <property type="match status" value="1"/>
</dbReference>
<proteinExistence type="predicted"/>
<dbReference type="PANTHER" id="PTHR46401:SF2">
    <property type="entry name" value="GLYCOSYLTRANSFERASE WBBK-RELATED"/>
    <property type="match status" value="1"/>
</dbReference>
<dbReference type="InterPro" id="IPR028098">
    <property type="entry name" value="Glyco_trans_4-like_N"/>
</dbReference>
<evidence type="ECO:0000313" key="4">
    <source>
        <dbReference type="EMBL" id="MBD2704540.1"/>
    </source>
</evidence>
<comment type="caution">
    <text evidence="4">The sequence shown here is derived from an EMBL/GenBank/DDBJ whole genome shotgun (WGS) entry which is preliminary data.</text>
</comment>
<dbReference type="Pfam" id="PF00534">
    <property type="entry name" value="Glycos_transf_1"/>
    <property type="match status" value="1"/>
</dbReference>
<dbReference type="CDD" id="cd03809">
    <property type="entry name" value="GT4_MtfB-like"/>
    <property type="match status" value="1"/>
</dbReference>
<dbReference type="EMBL" id="JACWZY010000033">
    <property type="protein sequence ID" value="MBD2704540.1"/>
    <property type="molecule type" value="Genomic_DNA"/>
</dbReference>
<organism evidence="4 5">
    <name type="scientific">Spirosoma profusum</name>
    <dbReference type="NCBI Taxonomy" id="2771354"/>
    <lineage>
        <taxon>Bacteria</taxon>
        <taxon>Pseudomonadati</taxon>
        <taxon>Bacteroidota</taxon>
        <taxon>Cytophagia</taxon>
        <taxon>Cytophagales</taxon>
        <taxon>Cytophagaceae</taxon>
        <taxon>Spirosoma</taxon>
    </lineage>
</organism>
<name>A0A926Y5D9_9BACT</name>
<dbReference type="Proteomes" id="UP000598820">
    <property type="component" value="Unassembled WGS sequence"/>
</dbReference>
<dbReference type="AlphaFoldDB" id="A0A926Y5D9"/>
<dbReference type="Gene3D" id="3.40.50.2000">
    <property type="entry name" value="Glycogen Phosphorylase B"/>
    <property type="match status" value="2"/>
</dbReference>
<dbReference type="GO" id="GO:0009103">
    <property type="term" value="P:lipopolysaccharide biosynthetic process"/>
    <property type="evidence" value="ECO:0007669"/>
    <property type="project" value="TreeGrafter"/>
</dbReference>
<protein>
    <submittedName>
        <fullName evidence="4">Glycosyltransferase family 4 protein</fullName>
    </submittedName>
</protein>
<evidence type="ECO:0000256" key="1">
    <source>
        <dbReference type="ARBA" id="ARBA00022679"/>
    </source>
</evidence>
<dbReference type="GO" id="GO:0016757">
    <property type="term" value="F:glycosyltransferase activity"/>
    <property type="evidence" value="ECO:0007669"/>
    <property type="project" value="InterPro"/>
</dbReference>
<dbReference type="PANTHER" id="PTHR46401">
    <property type="entry name" value="GLYCOSYLTRANSFERASE WBBK-RELATED"/>
    <property type="match status" value="1"/>
</dbReference>
<dbReference type="InterPro" id="IPR001296">
    <property type="entry name" value="Glyco_trans_1"/>
</dbReference>
<feature type="domain" description="Glycosyl transferase family 1" evidence="2">
    <location>
        <begin position="196"/>
        <end position="347"/>
    </location>
</feature>
<dbReference type="Pfam" id="PF13439">
    <property type="entry name" value="Glyco_transf_4"/>
    <property type="match status" value="1"/>
</dbReference>
<feature type="domain" description="Glycosyltransferase subfamily 4-like N-terminal" evidence="3">
    <location>
        <begin position="15"/>
        <end position="177"/>
    </location>
</feature>
<evidence type="ECO:0000313" key="5">
    <source>
        <dbReference type="Proteomes" id="UP000598820"/>
    </source>
</evidence>
<accession>A0A926Y5D9</accession>